<feature type="transmembrane region" description="Helical" evidence="1">
    <location>
        <begin position="9"/>
        <end position="32"/>
    </location>
</feature>
<dbReference type="Proteomes" id="UP000762676">
    <property type="component" value="Unassembled WGS sequence"/>
</dbReference>
<dbReference type="EMBL" id="BMAT01004287">
    <property type="protein sequence ID" value="GFR71418.1"/>
    <property type="molecule type" value="Genomic_DNA"/>
</dbReference>
<keyword evidence="1" id="KW-0812">Transmembrane</keyword>
<gene>
    <name evidence="2" type="ORF">ElyMa_002094000</name>
</gene>
<protein>
    <submittedName>
        <fullName evidence="2">Uncharacterized protein</fullName>
    </submittedName>
</protein>
<proteinExistence type="predicted"/>
<name>A0AAV4FFF8_9GAST</name>
<feature type="transmembrane region" description="Helical" evidence="1">
    <location>
        <begin position="38"/>
        <end position="56"/>
    </location>
</feature>
<sequence>MKIPKFSGFAYYVVVVVVVEVVVVVVIIVLTVVAEAKAVVVLVVMAFIGQLAEWLARRTRDLEDAGSIPYHAMLQLPWESNLPKLSPVHPPVKGYPATGFKCTGPLGH</sequence>
<dbReference type="AlphaFoldDB" id="A0AAV4FFF8"/>
<accession>A0AAV4FFF8</accession>
<evidence type="ECO:0000313" key="2">
    <source>
        <dbReference type="EMBL" id="GFR71418.1"/>
    </source>
</evidence>
<keyword evidence="3" id="KW-1185">Reference proteome</keyword>
<evidence type="ECO:0000256" key="1">
    <source>
        <dbReference type="SAM" id="Phobius"/>
    </source>
</evidence>
<organism evidence="2 3">
    <name type="scientific">Elysia marginata</name>
    <dbReference type="NCBI Taxonomy" id="1093978"/>
    <lineage>
        <taxon>Eukaryota</taxon>
        <taxon>Metazoa</taxon>
        <taxon>Spiralia</taxon>
        <taxon>Lophotrochozoa</taxon>
        <taxon>Mollusca</taxon>
        <taxon>Gastropoda</taxon>
        <taxon>Heterobranchia</taxon>
        <taxon>Euthyneura</taxon>
        <taxon>Panpulmonata</taxon>
        <taxon>Sacoglossa</taxon>
        <taxon>Placobranchoidea</taxon>
        <taxon>Plakobranchidae</taxon>
        <taxon>Elysia</taxon>
    </lineage>
</organism>
<keyword evidence="1" id="KW-1133">Transmembrane helix</keyword>
<evidence type="ECO:0000313" key="3">
    <source>
        <dbReference type="Proteomes" id="UP000762676"/>
    </source>
</evidence>
<comment type="caution">
    <text evidence="2">The sequence shown here is derived from an EMBL/GenBank/DDBJ whole genome shotgun (WGS) entry which is preliminary data.</text>
</comment>
<reference evidence="2 3" key="1">
    <citation type="journal article" date="2021" name="Elife">
        <title>Chloroplast acquisition without the gene transfer in kleptoplastic sea slugs, Plakobranchus ocellatus.</title>
        <authorList>
            <person name="Maeda T."/>
            <person name="Takahashi S."/>
            <person name="Yoshida T."/>
            <person name="Shimamura S."/>
            <person name="Takaki Y."/>
            <person name="Nagai Y."/>
            <person name="Toyoda A."/>
            <person name="Suzuki Y."/>
            <person name="Arimoto A."/>
            <person name="Ishii H."/>
            <person name="Satoh N."/>
            <person name="Nishiyama T."/>
            <person name="Hasebe M."/>
            <person name="Maruyama T."/>
            <person name="Minagawa J."/>
            <person name="Obokata J."/>
            <person name="Shigenobu S."/>
        </authorList>
    </citation>
    <scope>NUCLEOTIDE SEQUENCE [LARGE SCALE GENOMIC DNA]</scope>
</reference>
<keyword evidence="1" id="KW-0472">Membrane</keyword>